<evidence type="ECO:0000313" key="5">
    <source>
        <dbReference type="Proteomes" id="UP000250831"/>
    </source>
</evidence>
<dbReference type="OrthoDB" id="6430772at2"/>
<feature type="DNA-binding region" description="H-T-H motif" evidence="2">
    <location>
        <begin position="27"/>
        <end position="46"/>
    </location>
</feature>
<keyword evidence="5" id="KW-1185">Reference proteome</keyword>
<evidence type="ECO:0000313" key="4">
    <source>
        <dbReference type="EMBL" id="PUV22555.1"/>
    </source>
</evidence>
<dbReference type="EMBL" id="QCXX01000006">
    <property type="protein sequence ID" value="PUV22555.1"/>
    <property type="molecule type" value="Genomic_DNA"/>
</dbReference>
<dbReference type="PANTHER" id="PTHR30055:SF207">
    <property type="entry name" value="HTH-TYPE TRANSCRIPTIONAL REPRESSOR FATR"/>
    <property type="match status" value="1"/>
</dbReference>
<evidence type="ECO:0000256" key="1">
    <source>
        <dbReference type="ARBA" id="ARBA00023125"/>
    </source>
</evidence>
<name>A0A363NP45_9SPHI</name>
<feature type="domain" description="HTH tetR-type" evidence="3">
    <location>
        <begin position="4"/>
        <end position="64"/>
    </location>
</feature>
<accession>A0A363NP45</accession>
<dbReference type="InterPro" id="IPR009057">
    <property type="entry name" value="Homeodomain-like_sf"/>
</dbReference>
<dbReference type="Pfam" id="PF00440">
    <property type="entry name" value="TetR_N"/>
    <property type="match status" value="1"/>
</dbReference>
<evidence type="ECO:0000256" key="2">
    <source>
        <dbReference type="PROSITE-ProRule" id="PRU00335"/>
    </source>
</evidence>
<reference evidence="4 5" key="1">
    <citation type="submission" date="2018-04" db="EMBL/GenBank/DDBJ databases">
        <title>Sphingobacterium sp. M46 Genome.</title>
        <authorList>
            <person name="Cheng J."/>
            <person name="Li Y."/>
        </authorList>
    </citation>
    <scope>NUCLEOTIDE SEQUENCE [LARGE SCALE GENOMIC DNA]</scope>
    <source>
        <strain evidence="4 5">M46</strain>
    </source>
</reference>
<dbReference type="Gene3D" id="1.10.357.10">
    <property type="entry name" value="Tetracycline Repressor, domain 2"/>
    <property type="match status" value="1"/>
</dbReference>
<dbReference type="PANTHER" id="PTHR30055">
    <property type="entry name" value="HTH-TYPE TRANSCRIPTIONAL REGULATOR RUTR"/>
    <property type="match status" value="1"/>
</dbReference>
<dbReference type="PRINTS" id="PR00455">
    <property type="entry name" value="HTHTETR"/>
</dbReference>
<dbReference type="Pfam" id="PF22604">
    <property type="entry name" value="TetR_HI_0893_C"/>
    <property type="match status" value="1"/>
</dbReference>
<dbReference type="InterPro" id="IPR054422">
    <property type="entry name" value="TetR-like_HI_0893_C"/>
</dbReference>
<organism evidence="4 5">
    <name type="scientific">Sphingobacterium athyrii</name>
    <dbReference type="NCBI Taxonomy" id="2152717"/>
    <lineage>
        <taxon>Bacteria</taxon>
        <taxon>Pseudomonadati</taxon>
        <taxon>Bacteroidota</taxon>
        <taxon>Sphingobacteriia</taxon>
        <taxon>Sphingobacteriales</taxon>
        <taxon>Sphingobacteriaceae</taxon>
        <taxon>Sphingobacterium</taxon>
    </lineage>
</organism>
<gene>
    <name evidence="4" type="ORF">DCO56_20310</name>
</gene>
<protein>
    <recommendedName>
        <fullName evidence="3">HTH tetR-type domain-containing protein</fullName>
    </recommendedName>
</protein>
<dbReference type="AlphaFoldDB" id="A0A363NP45"/>
<dbReference type="GO" id="GO:0003700">
    <property type="term" value="F:DNA-binding transcription factor activity"/>
    <property type="evidence" value="ECO:0007669"/>
    <property type="project" value="TreeGrafter"/>
</dbReference>
<evidence type="ECO:0000259" key="3">
    <source>
        <dbReference type="PROSITE" id="PS50977"/>
    </source>
</evidence>
<dbReference type="InterPro" id="IPR050109">
    <property type="entry name" value="HTH-type_TetR-like_transc_reg"/>
</dbReference>
<dbReference type="GO" id="GO:0000976">
    <property type="term" value="F:transcription cis-regulatory region binding"/>
    <property type="evidence" value="ECO:0007669"/>
    <property type="project" value="TreeGrafter"/>
</dbReference>
<dbReference type="InterPro" id="IPR001647">
    <property type="entry name" value="HTH_TetR"/>
</dbReference>
<keyword evidence="1 2" id="KW-0238">DNA-binding</keyword>
<proteinExistence type="predicted"/>
<comment type="caution">
    <text evidence="4">The sequence shown here is derived from an EMBL/GenBank/DDBJ whole genome shotgun (WGS) entry which is preliminary data.</text>
</comment>
<dbReference type="SUPFAM" id="SSF46689">
    <property type="entry name" value="Homeodomain-like"/>
    <property type="match status" value="1"/>
</dbReference>
<dbReference type="InterPro" id="IPR036271">
    <property type="entry name" value="Tet_transcr_reg_TetR-rel_C_sf"/>
</dbReference>
<dbReference type="PROSITE" id="PS50977">
    <property type="entry name" value="HTH_TETR_2"/>
    <property type="match status" value="1"/>
</dbReference>
<sequence length="188" mass="22080">MYFILKREQILKAGLKLFVTQGLHAVTIAQIAAEANVGIGTVYRNFNSKEEIVQQIWIRQKASESAYVFKNYKKQGSLHDQFNFLWERVIRYFLEHPLEFQFSYQFAASPILTKEIHEIAMMDFLKFDELYALGLDQNLFKPLTARRLRLFTFSTINGWLLWAMDEKMDIDDATIALFLQMCWDSISA</sequence>
<dbReference type="Proteomes" id="UP000250831">
    <property type="component" value="Unassembled WGS sequence"/>
</dbReference>
<dbReference type="SUPFAM" id="SSF48498">
    <property type="entry name" value="Tetracyclin repressor-like, C-terminal domain"/>
    <property type="match status" value="1"/>
</dbReference>